<evidence type="ECO:0000313" key="2">
    <source>
        <dbReference type="EMBL" id="HIV10072.1"/>
    </source>
</evidence>
<dbReference type="EMBL" id="DVOL01000001">
    <property type="protein sequence ID" value="HIV10072.1"/>
    <property type="molecule type" value="Genomic_DNA"/>
</dbReference>
<sequence length="79" mass="9078">MLKLTPCIPWRKSLEDREKSLRRRLIRLELDELSIRLSEAESAFNEATDPLLVEAAILGLASLRARQSYLLKKARLEDG</sequence>
<accession>A0A9D1NPF2</accession>
<keyword evidence="1" id="KW-0175">Coiled coil</keyword>
<gene>
    <name evidence="2" type="ORF">IAD28_00025</name>
</gene>
<protein>
    <recommendedName>
        <fullName evidence="4">DUF2508 family protein</fullName>
    </recommendedName>
</protein>
<evidence type="ECO:0000313" key="3">
    <source>
        <dbReference type="Proteomes" id="UP000823960"/>
    </source>
</evidence>
<feature type="coiled-coil region" evidence="1">
    <location>
        <begin position="11"/>
        <end position="43"/>
    </location>
</feature>
<dbReference type="Proteomes" id="UP000823960">
    <property type="component" value="Unassembled WGS sequence"/>
</dbReference>
<proteinExistence type="predicted"/>
<name>A0A9D1NPF2_9FIRM</name>
<comment type="caution">
    <text evidence="2">The sequence shown here is derived from an EMBL/GenBank/DDBJ whole genome shotgun (WGS) entry which is preliminary data.</text>
</comment>
<evidence type="ECO:0008006" key="4">
    <source>
        <dbReference type="Google" id="ProtNLM"/>
    </source>
</evidence>
<reference evidence="2" key="2">
    <citation type="journal article" date="2021" name="PeerJ">
        <title>Extensive microbial diversity within the chicken gut microbiome revealed by metagenomics and culture.</title>
        <authorList>
            <person name="Gilroy R."/>
            <person name="Ravi A."/>
            <person name="Getino M."/>
            <person name="Pursley I."/>
            <person name="Horton D.L."/>
            <person name="Alikhan N.F."/>
            <person name="Baker D."/>
            <person name="Gharbi K."/>
            <person name="Hall N."/>
            <person name="Watson M."/>
            <person name="Adriaenssens E.M."/>
            <person name="Foster-Nyarko E."/>
            <person name="Jarju S."/>
            <person name="Secka A."/>
            <person name="Antonio M."/>
            <person name="Oren A."/>
            <person name="Chaudhuri R.R."/>
            <person name="La Ragione R."/>
            <person name="Hildebrand F."/>
            <person name="Pallen M.J."/>
        </authorList>
    </citation>
    <scope>NUCLEOTIDE SEQUENCE</scope>
    <source>
        <strain evidence="2">1370</strain>
    </source>
</reference>
<dbReference type="AlphaFoldDB" id="A0A9D1NPF2"/>
<evidence type="ECO:0000256" key="1">
    <source>
        <dbReference type="SAM" id="Coils"/>
    </source>
</evidence>
<reference evidence="2" key="1">
    <citation type="submission" date="2020-10" db="EMBL/GenBank/DDBJ databases">
        <authorList>
            <person name="Gilroy R."/>
        </authorList>
    </citation>
    <scope>NUCLEOTIDE SEQUENCE</scope>
    <source>
        <strain evidence="2">1370</strain>
    </source>
</reference>
<organism evidence="2 3">
    <name type="scientific">Candidatus Faeciplasma avium</name>
    <dbReference type="NCBI Taxonomy" id="2840798"/>
    <lineage>
        <taxon>Bacteria</taxon>
        <taxon>Bacillati</taxon>
        <taxon>Bacillota</taxon>
        <taxon>Clostridia</taxon>
        <taxon>Eubacteriales</taxon>
        <taxon>Oscillospiraceae</taxon>
        <taxon>Oscillospiraceae incertae sedis</taxon>
        <taxon>Candidatus Faeciplasma</taxon>
    </lineage>
</organism>